<dbReference type="EMBL" id="BDIP01006764">
    <property type="protein sequence ID" value="GIQ90852.1"/>
    <property type="molecule type" value="Genomic_DNA"/>
</dbReference>
<accession>A0A9K3GPS5</accession>
<dbReference type="AlphaFoldDB" id="A0A9K3GPS5"/>
<sequence length="98" mass="10995">VHRLDTELEDTREECANRLKASSAAREDAERQCDTLRQMLSSSERDVSEAQAALTSVQSQLRHANKRADESAEPYALLEALVSKESSLSLSLYIYIHT</sequence>
<name>A0A9K3GPS5_9EUKA</name>
<evidence type="ECO:0000256" key="1">
    <source>
        <dbReference type="SAM" id="Coils"/>
    </source>
</evidence>
<proteinExistence type="predicted"/>
<dbReference type="Gene3D" id="1.20.5.340">
    <property type="match status" value="1"/>
</dbReference>
<comment type="caution">
    <text evidence="2">The sequence shown here is derived from an EMBL/GenBank/DDBJ whole genome shotgun (WGS) entry which is preliminary data.</text>
</comment>
<dbReference type="Proteomes" id="UP000265618">
    <property type="component" value="Unassembled WGS sequence"/>
</dbReference>
<feature type="non-terminal residue" evidence="2">
    <location>
        <position position="1"/>
    </location>
</feature>
<keyword evidence="3" id="KW-1185">Reference proteome</keyword>
<evidence type="ECO:0000313" key="2">
    <source>
        <dbReference type="EMBL" id="GIQ90852.1"/>
    </source>
</evidence>
<evidence type="ECO:0000313" key="3">
    <source>
        <dbReference type="Proteomes" id="UP000265618"/>
    </source>
</evidence>
<protein>
    <submittedName>
        <fullName evidence="2">Uncharacterized protein</fullName>
    </submittedName>
</protein>
<organism evidence="2 3">
    <name type="scientific">Kipferlia bialata</name>
    <dbReference type="NCBI Taxonomy" id="797122"/>
    <lineage>
        <taxon>Eukaryota</taxon>
        <taxon>Metamonada</taxon>
        <taxon>Carpediemonas-like organisms</taxon>
        <taxon>Kipferlia</taxon>
    </lineage>
</organism>
<feature type="coiled-coil region" evidence="1">
    <location>
        <begin position="12"/>
        <end position="67"/>
    </location>
</feature>
<gene>
    <name evidence="2" type="ORF">KIPB_013810</name>
</gene>
<reference evidence="2 3" key="1">
    <citation type="journal article" date="2018" name="PLoS ONE">
        <title>The draft genome of Kipferlia bialata reveals reductive genome evolution in fornicate parasites.</title>
        <authorList>
            <person name="Tanifuji G."/>
            <person name="Takabayashi S."/>
            <person name="Kume K."/>
            <person name="Takagi M."/>
            <person name="Nakayama T."/>
            <person name="Kamikawa R."/>
            <person name="Inagaki Y."/>
            <person name="Hashimoto T."/>
        </authorList>
    </citation>
    <scope>NUCLEOTIDE SEQUENCE [LARGE SCALE GENOMIC DNA]</scope>
    <source>
        <strain evidence="2">NY0173</strain>
    </source>
</reference>
<keyword evidence="1" id="KW-0175">Coiled coil</keyword>